<dbReference type="InterPro" id="IPR001680">
    <property type="entry name" value="WD40_rpt"/>
</dbReference>
<dbReference type="Gene3D" id="2.130.10.10">
    <property type="entry name" value="YVTN repeat-like/Quinoprotein amine dehydrogenase"/>
    <property type="match status" value="1"/>
</dbReference>
<name>U6KZQ2_EIMTE</name>
<dbReference type="GeneID" id="25255180"/>
<keyword evidence="3" id="KW-1185">Reference proteome</keyword>
<evidence type="ECO:0000256" key="1">
    <source>
        <dbReference type="SAM" id="MobiDB-lite"/>
    </source>
</evidence>
<dbReference type="SUPFAM" id="SSF50978">
    <property type="entry name" value="WD40 repeat-like"/>
    <property type="match status" value="1"/>
</dbReference>
<evidence type="ECO:0000313" key="2">
    <source>
        <dbReference type="EMBL" id="CDJ43657.1"/>
    </source>
</evidence>
<organism evidence="2 3">
    <name type="scientific">Eimeria tenella</name>
    <name type="common">Coccidian parasite</name>
    <dbReference type="NCBI Taxonomy" id="5802"/>
    <lineage>
        <taxon>Eukaryota</taxon>
        <taxon>Sar</taxon>
        <taxon>Alveolata</taxon>
        <taxon>Apicomplexa</taxon>
        <taxon>Conoidasida</taxon>
        <taxon>Coccidia</taxon>
        <taxon>Eucoccidiorida</taxon>
        <taxon>Eimeriorina</taxon>
        <taxon>Eimeriidae</taxon>
        <taxon>Eimeria</taxon>
    </lineage>
</organism>
<proteinExistence type="predicted"/>
<feature type="non-terminal residue" evidence="2">
    <location>
        <position position="134"/>
    </location>
</feature>
<dbReference type="AlphaFoldDB" id="U6KZQ2"/>
<dbReference type="SMART" id="SM00320">
    <property type="entry name" value="WD40"/>
    <property type="match status" value="1"/>
</dbReference>
<dbReference type="VEuPathDB" id="ToxoDB:ETH_00030505"/>
<protein>
    <submittedName>
        <fullName evidence="2">WD domain, G-beta repeat-containing protein, putative</fullName>
    </submittedName>
</protein>
<gene>
    <name evidence="2" type="ORF">ETH_00030505</name>
</gene>
<dbReference type="VEuPathDB" id="ToxoDB:ETH2_1469200"/>
<feature type="region of interest" description="Disordered" evidence="1">
    <location>
        <begin position="1"/>
        <end position="47"/>
    </location>
</feature>
<reference evidence="2" key="1">
    <citation type="submission" date="2013-10" db="EMBL/GenBank/DDBJ databases">
        <title>Genomic analysis of the causative agents of coccidiosis in chickens.</title>
        <authorList>
            <person name="Reid A.J."/>
            <person name="Blake D."/>
            <person name="Billington K."/>
            <person name="Browne H."/>
            <person name="Dunn M."/>
            <person name="Hung S."/>
            <person name="Kawahara F."/>
            <person name="Miranda-Saavedra D."/>
            <person name="Mourier T."/>
            <person name="Nagra H."/>
            <person name="Otto T.D."/>
            <person name="Rawlings N."/>
            <person name="Sanchez A."/>
            <person name="Sanders M."/>
            <person name="Subramaniam C."/>
            <person name="Tay Y."/>
            <person name="Dear P."/>
            <person name="Doerig C."/>
            <person name="Gruber A."/>
            <person name="Parkinson J."/>
            <person name="Shirley M."/>
            <person name="Wan K.L."/>
            <person name="Berriman M."/>
            <person name="Tomley F."/>
            <person name="Pain A."/>
        </authorList>
    </citation>
    <scope>NUCLEOTIDE SEQUENCE [LARGE SCALE GENOMIC DNA]</scope>
    <source>
        <strain evidence="2">Houghton</strain>
    </source>
</reference>
<sequence length="134" mass="13146">MRRTSQGATGGGPPKGPPRRSSASAAKTGGPPGSRPSSSGSTAAAAAAAAAALPREAVCRPLLAARKPHKLRKGFAAAEVLPNGHDRSILCLDLHPSKMYCATGSADGGLRVFRLPGAPRGPPGGPPGAPGGSL</sequence>
<dbReference type="RefSeq" id="XP_013234406.1">
    <property type="nucleotide sequence ID" value="XM_013378952.1"/>
</dbReference>
<reference evidence="2" key="2">
    <citation type="submission" date="2013-10" db="EMBL/GenBank/DDBJ databases">
        <authorList>
            <person name="Aslett M."/>
        </authorList>
    </citation>
    <scope>NUCLEOTIDE SEQUENCE [LARGE SCALE GENOMIC DNA]</scope>
    <source>
        <strain evidence="2">Houghton</strain>
    </source>
</reference>
<accession>U6KZQ2</accession>
<evidence type="ECO:0000313" key="3">
    <source>
        <dbReference type="Proteomes" id="UP000030747"/>
    </source>
</evidence>
<dbReference type="Proteomes" id="UP000030747">
    <property type="component" value="Unassembled WGS sequence"/>
</dbReference>
<dbReference type="InterPro" id="IPR036322">
    <property type="entry name" value="WD40_repeat_dom_sf"/>
</dbReference>
<dbReference type="InterPro" id="IPR015943">
    <property type="entry name" value="WD40/YVTN_repeat-like_dom_sf"/>
</dbReference>
<dbReference type="EMBL" id="HG675982">
    <property type="protein sequence ID" value="CDJ43657.1"/>
    <property type="molecule type" value="Genomic_DNA"/>
</dbReference>
<dbReference type="OrthoDB" id="331442at2759"/>
<feature type="compositionally biased region" description="Low complexity" evidence="1">
    <location>
        <begin position="19"/>
        <end position="47"/>
    </location>
</feature>